<keyword evidence="3" id="KW-0597">Phosphoprotein</keyword>
<keyword evidence="4 9" id="KW-0694">RNA-binding</keyword>
<dbReference type="InterPro" id="IPR012677">
    <property type="entry name" value="Nucleotide-bd_a/b_plait_sf"/>
</dbReference>
<dbReference type="AlphaFoldDB" id="A0A8S4NME5"/>
<dbReference type="CDD" id="cd21544">
    <property type="entry name" value="SPOC_RBM15-like"/>
    <property type="match status" value="1"/>
</dbReference>
<protein>
    <submittedName>
        <fullName evidence="13">Uncharacterized protein</fullName>
    </submittedName>
</protein>
<dbReference type="CDD" id="cd12310">
    <property type="entry name" value="RRM3_Spen"/>
    <property type="match status" value="1"/>
</dbReference>
<feature type="region of interest" description="Disordered" evidence="10">
    <location>
        <begin position="1"/>
        <end position="81"/>
    </location>
</feature>
<keyword evidence="5" id="KW-0805">Transcription regulation</keyword>
<feature type="compositionally biased region" description="Basic and acidic residues" evidence="10">
    <location>
        <begin position="22"/>
        <end position="81"/>
    </location>
</feature>
<dbReference type="GO" id="GO:0005634">
    <property type="term" value="C:nucleus"/>
    <property type="evidence" value="ECO:0007669"/>
    <property type="project" value="UniProtKB-SubCell"/>
</dbReference>
<dbReference type="InterPro" id="IPR000504">
    <property type="entry name" value="RRM_dom"/>
</dbReference>
<dbReference type="InterPro" id="IPR016194">
    <property type="entry name" value="SPOC-like_C_dom_sf"/>
</dbReference>
<dbReference type="InterPro" id="IPR012921">
    <property type="entry name" value="SPOC_C"/>
</dbReference>
<keyword evidence="6" id="KW-0175">Coiled coil</keyword>
<evidence type="ECO:0000256" key="7">
    <source>
        <dbReference type="ARBA" id="ARBA00023163"/>
    </source>
</evidence>
<keyword evidence="7" id="KW-0804">Transcription</keyword>
<feature type="compositionally biased region" description="Basic and acidic residues" evidence="10">
    <location>
        <begin position="436"/>
        <end position="491"/>
    </location>
</feature>
<evidence type="ECO:0000256" key="9">
    <source>
        <dbReference type="PROSITE-ProRule" id="PRU00176"/>
    </source>
</evidence>
<dbReference type="OrthoDB" id="10050565at2759"/>
<dbReference type="EMBL" id="CAIIXF020000005">
    <property type="protein sequence ID" value="CAH1782990.1"/>
    <property type="molecule type" value="Genomic_DNA"/>
</dbReference>
<evidence type="ECO:0000256" key="3">
    <source>
        <dbReference type="ARBA" id="ARBA00022553"/>
    </source>
</evidence>
<dbReference type="GO" id="GO:0003723">
    <property type="term" value="F:RNA binding"/>
    <property type="evidence" value="ECO:0007669"/>
    <property type="project" value="UniProtKB-UniRule"/>
</dbReference>
<evidence type="ECO:0000256" key="5">
    <source>
        <dbReference type="ARBA" id="ARBA00023015"/>
    </source>
</evidence>
<evidence type="ECO:0000256" key="10">
    <source>
        <dbReference type="SAM" id="MobiDB-lite"/>
    </source>
</evidence>
<dbReference type="Pfam" id="PF00076">
    <property type="entry name" value="RRM_1"/>
    <property type="match status" value="3"/>
</dbReference>
<dbReference type="Gene3D" id="2.40.290.10">
    <property type="match status" value="1"/>
</dbReference>
<feature type="domain" description="RRM" evidence="11">
    <location>
        <begin position="342"/>
        <end position="417"/>
    </location>
</feature>
<evidence type="ECO:0000256" key="1">
    <source>
        <dbReference type="ARBA" id="ARBA00004123"/>
    </source>
</evidence>
<sequence length="749" mass="85704">MKRQQEMDSGPRGKRGYTDYNNDPRDYRSQDFSRDRGPRIDSKMRDFQKIDRYQDSGDGFRSKRPRDDRGYDNYPRLEKRTFDKQGEQEFSSLAVTRADEQIPDGQLREHLFGQFKKFGEFNIKITRNQHGRVAYINFDKPEDARDAKYARQNKLYMFDKPLRIEAVYRRYHYDKPQNSRPLRSPSPVRQDTYSNRSNSPGSARNRMLSSNRDNGPRVDRKYERKEDIRDMNKFSPSDQDGRKFPHHLHHIPPEDDPEATSTLFAGNLDLDINQDELVKIFSQYGQIEDIDVKRPPRGTGNAYAFIRYLSLDDAHRAKREVSGQYIGRYECKIGYGKAIPSACLWVGGLGPWISMETLETEFDRFGVINKILWPPGRDFAFVLLGSIDAAQAAAQNMRGVALGGPDNVRLRIDFVDPKYATGEIDLNAKFGFAPKIQEEPSSSRRNNDQNGNSRDRFKDIRRSNSDRRRYDQDRRSGPKSIENESSFRSRTPEGNGDYQGSRRRSDEENHLNVPDDPSRSNDKQDVSVFDHVNTFTDFIKCLQVAWNGVLIMKNSAFPARMHIVMGDVAIVDTLMRDATSTETPMLRIAQRLRLDQPAKLEEVTRKVECSGPNNHCILIAVPSTNHSLSDATLQQRPLKNLVTYLKQKQAAGVITLPPNPTREREQGVLHAIPPSDFGQQFLLKRAPKLGIEPMNEDHIVIVVTRNQLSLGPYIRSLAAGSQLTHNTKLKALKEVLPKGGNIGTLKVIL</sequence>
<feature type="compositionally biased region" description="Basic and acidic residues" evidence="10">
    <location>
        <begin position="1"/>
        <end position="11"/>
    </location>
</feature>
<comment type="caution">
    <text evidence="13">The sequence shown here is derived from an EMBL/GenBank/DDBJ whole genome shotgun (WGS) entry which is preliminary data.</text>
</comment>
<evidence type="ECO:0000256" key="8">
    <source>
        <dbReference type="ARBA" id="ARBA00023242"/>
    </source>
</evidence>
<dbReference type="Pfam" id="PF07744">
    <property type="entry name" value="SPOC"/>
    <property type="match status" value="1"/>
</dbReference>
<accession>A0A8S4NME5</accession>
<name>A0A8S4NME5_OWEFU</name>
<reference evidence="13" key="1">
    <citation type="submission" date="2022-03" db="EMBL/GenBank/DDBJ databases">
        <authorList>
            <person name="Martin C."/>
        </authorList>
    </citation>
    <scope>NUCLEOTIDE SEQUENCE</scope>
</reference>
<dbReference type="PROSITE" id="PS50917">
    <property type="entry name" value="SPOC"/>
    <property type="match status" value="1"/>
</dbReference>
<dbReference type="SUPFAM" id="SSF100939">
    <property type="entry name" value="SPOC domain-like"/>
    <property type="match status" value="1"/>
</dbReference>
<keyword evidence="8" id="KW-0539">Nucleus</keyword>
<evidence type="ECO:0000256" key="2">
    <source>
        <dbReference type="ARBA" id="ARBA00005387"/>
    </source>
</evidence>
<feature type="region of interest" description="Disordered" evidence="10">
    <location>
        <begin position="435"/>
        <end position="524"/>
    </location>
</feature>
<evidence type="ECO:0000259" key="12">
    <source>
        <dbReference type="PROSITE" id="PS50917"/>
    </source>
</evidence>
<feature type="domain" description="SPOC" evidence="12">
    <location>
        <begin position="535"/>
        <end position="707"/>
    </location>
</feature>
<feature type="domain" description="RRM" evidence="11">
    <location>
        <begin position="261"/>
        <end position="338"/>
    </location>
</feature>
<dbReference type="Proteomes" id="UP000749559">
    <property type="component" value="Unassembled WGS sequence"/>
</dbReference>
<feature type="compositionally biased region" description="Basic and acidic residues" evidence="10">
    <location>
        <begin position="214"/>
        <end position="232"/>
    </location>
</feature>
<dbReference type="FunFam" id="2.40.290.10:FF:000002">
    <property type="entry name" value="Spen family transcriptional repressor"/>
    <property type="match status" value="1"/>
</dbReference>
<keyword evidence="14" id="KW-1185">Reference proteome</keyword>
<evidence type="ECO:0000256" key="4">
    <source>
        <dbReference type="ARBA" id="ARBA00022884"/>
    </source>
</evidence>
<evidence type="ECO:0000313" key="14">
    <source>
        <dbReference type="Proteomes" id="UP000749559"/>
    </source>
</evidence>
<gene>
    <name evidence="13" type="ORF">OFUS_LOCUS9377</name>
</gene>
<dbReference type="PROSITE" id="PS50102">
    <property type="entry name" value="RRM"/>
    <property type="match status" value="2"/>
</dbReference>
<comment type="similarity">
    <text evidence="2">Belongs to the RRM Spen family.</text>
</comment>
<feature type="compositionally biased region" description="Polar residues" evidence="10">
    <location>
        <begin position="178"/>
        <end position="213"/>
    </location>
</feature>
<evidence type="ECO:0000259" key="11">
    <source>
        <dbReference type="PROSITE" id="PS50102"/>
    </source>
</evidence>
<dbReference type="InterPro" id="IPR010912">
    <property type="entry name" value="SPOC_met"/>
</dbReference>
<feature type="region of interest" description="Disordered" evidence="10">
    <location>
        <begin position="175"/>
        <end position="259"/>
    </location>
</feature>
<dbReference type="SMART" id="SM00360">
    <property type="entry name" value="RRM"/>
    <property type="match status" value="3"/>
</dbReference>
<dbReference type="InterPro" id="IPR035979">
    <property type="entry name" value="RBD_domain_sf"/>
</dbReference>
<evidence type="ECO:0000256" key="6">
    <source>
        <dbReference type="ARBA" id="ARBA00023054"/>
    </source>
</evidence>
<dbReference type="Gene3D" id="3.30.70.330">
    <property type="match status" value="3"/>
</dbReference>
<comment type="subcellular location">
    <subcellularLocation>
        <location evidence="1">Nucleus</location>
    </subcellularLocation>
</comment>
<dbReference type="PANTHER" id="PTHR23189">
    <property type="entry name" value="RNA RECOGNITION MOTIF-CONTAINING"/>
    <property type="match status" value="1"/>
</dbReference>
<dbReference type="SUPFAM" id="SSF54928">
    <property type="entry name" value="RNA-binding domain, RBD"/>
    <property type="match status" value="2"/>
</dbReference>
<evidence type="ECO:0000313" key="13">
    <source>
        <dbReference type="EMBL" id="CAH1782990.1"/>
    </source>
</evidence>
<organism evidence="13 14">
    <name type="scientific">Owenia fusiformis</name>
    <name type="common">Polychaete worm</name>
    <dbReference type="NCBI Taxonomy" id="6347"/>
    <lineage>
        <taxon>Eukaryota</taxon>
        <taxon>Metazoa</taxon>
        <taxon>Spiralia</taxon>
        <taxon>Lophotrochozoa</taxon>
        <taxon>Annelida</taxon>
        <taxon>Polychaeta</taxon>
        <taxon>Sedentaria</taxon>
        <taxon>Canalipalpata</taxon>
        <taxon>Sabellida</taxon>
        <taxon>Oweniida</taxon>
        <taxon>Oweniidae</taxon>
        <taxon>Owenia</taxon>
    </lineage>
</organism>
<proteinExistence type="inferred from homology"/>